<proteinExistence type="predicted"/>
<evidence type="ECO:0000256" key="2">
    <source>
        <dbReference type="SAM" id="SignalP"/>
    </source>
</evidence>
<reference evidence="4" key="1">
    <citation type="journal article" date="2017" name="Plant J.">
        <title>The pomegranate (Punica granatum L.) genome and the genomics of punicalagin biosynthesis.</title>
        <authorList>
            <person name="Qin G."/>
            <person name="Xu C."/>
            <person name="Ming R."/>
            <person name="Tang H."/>
            <person name="Guyot R."/>
            <person name="Kramer E.M."/>
            <person name="Hu Y."/>
            <person name="Yi X."/>
            <person name="Qi Y."/>
            <person name="Xu X."/>
            <person name="Gao Z."/>
            <person name="Pan H."/>
            <person name="Jian J."/>
            <person name="Tian Y."/>
            <person name="Yue Z."/>
            <person name="Xu Y."/>
        </authorList>
    </citation>
    <scope>NUCLEOTIDE SEQUENCE [LARGE SCALE GENOMIC DNA]</scope>
    <source>
        <strain evidence="4">cv. Dabenzi</strain>
    </source>
</reference>
<dbReference type="EMBL" id="MTKT01006106">
    <property type="protein sequence ID" value="OWM63185.1"/>
    <property type="molecule type" value="Genomic_DNA"/>
</dbReference>
<dbReference type="Proteomes" id="UP000197138">
    <property type="component" value="Unassembled WGS sequence"/>
</dbReference>
<keyword evidence="1" id="KW-0472">Membrane</keyword>
<gene>
    <name evidence="3" type="ORF">CDL15_Pgr010585</name>
</gene>
<feature type="chain" id="PRO_5012148949" description="HR-like lesion-inducer" evidence="2">
    <location>
        <begin position="23"/>
        <end position="157"/>
    </location>
</feature>
<dbReference type="PANTHER" id="PTHR31474:SF4">
    <property type="entry name" value="NICOTIANA LESION-INDUCING LIKE"/>
    <property type="match status" value="1"/>
</dbReference>
<organism evidence="3 4">
    <name type="scientific">Punica granatum</name>
    <name type="common">Pomegranate</name>
    <dbReference type="NCBI Taxonomy" id="22663"/>
    <lineage>
        <taxon>Eukaryota</taxon>
        <taxon>Viridiplantae</taxon>
        <taxon>Streptophyta</taxon>
        <taxon>Embryophyta</taxon>
        <taxon>Tracheophyta</taxon>
        <taxon>Spermatophyta</taxon>
        <taxon>Magnoliopsida</taxon>
        <taxon>eudicotyledons</taxon>
        <taxon>Gunneridae</taxon>
        <taxon>Pentapetalae</taxon>
        <taxon>rosids</taxon>
        <taxon>malvids</taxon>
        <taxon>Myrtales</taxon>
        <taxon>Lythraceae</taxon>
        <taxon>Punica</taxon>
    </lineage>
</organism>
<protein>
    <recommendedName>
        <fullName evidence="5">HR-like lesion-inducer</fullName>
    </recommendedName>
</protein>
<sequence>MGFFSFLGRVLFASFFLLSAWQTYNEFGVDGGPAAKELQPKLKVALLHLSSKLGIEIPDLDIRHVIATITALKGLGGLLFVFGSSFGAYLLLLQLAITTPILYDFYNYDPAKPKFEILLNDFAQSMAFFGALLFFIGMKNSMPRRHLKKKAPKTKTT</sequence>
<evidence type="ECO:0008006" key="5">
    <source>
        <dbReference type="Google" id="ProtNLM"/>
    </source>
</evidence>
<keyword evidence="2" id="KW-0732">Signal</keyword>
<dbReference type="PANTHER" id="PTHR31474">
    <property type="entry name" value="HR-LIKE LESION-INDUCER"/>
    <property type="match status" value="1"/>
</dbReference>
<feature type="transmembrane region" description="Helical" evidence="1">
    <location>
        <begin position="117"/>
        <end position="138"/>
    </location>
</feature>
<evidence type="ECO:0000256" key="1">
    <source>
        <dbReference type="SAM" id="Phobius"/>
    </source>
</evidence>
<comment type="caution">
    <text evidence="3">The sequence shown here is derived from an EMBL/GenBank/DDBJ whole genome shotgun (WGS) entry which is preliminary data.</text>
</comment>
<dbReference type="InterPro" id="IPR008637">
    <property type="entry name" value="HR_lesion"/>
</dbReference>
<keyword evidence="1" id="KW-0812">Transmembrane</keyword>
<dbReference type="AlphaFoldDB" id="A0A218VRQ8"/>
<feature type="transmembrane region" description="Helical" evidence="1">
    <location>
        <begin position="78"/>
        <end position="97"/>
    </location>
</feature>
<keyword evidence="1" id="KW-1133">Transmembrane helix</keyword>
<accession>A0A218VRQ8</accession>
<evidence type="ECO:0000313" key="4">
    <source>
        <dbReference type="Proteomes" id="UP000197138"/>
    </source>
</evidence>
<dbReference type="Pfam" id="PF05514">
    <property type="entry name" value="HR_lesion"/>
    <property type="match status" value="1"/>
</dbReference>
<evidence type="ECO:0000313" key="3">
    <source>
        <dbReference type="EMBL" id="OWM63185.1"/>
    </source>
</evidence>
<feature type="signal peptide" evidence="2">
    <location>
        <begin position="1"/>
        <end position="22"/>
    </location>
</feature>
<name>A0A218VRQ8_PUNGR</name>